<evidence type="ECO:0000313" key="15">
    <source>
        <dbReference type="Proteomes" id="UP001145050"/>
    </source>
</evidence>
<comment type="caution">
    <text evidence="14">The sequence shown here is derived from an EMBL/GenBank/DDBJ whole genome shotgun (WGS) entry which is preliminary data.</text>
</comment>
<reference evidence="14" key="1">
    <citation type="submission" date="2022-06" db="EMBL/GenBank/DDBJ databases">
        <title>Aquibacillus sp. a new bacterium isolated from soil saline samples.</title>
        <authorList>
            <person name="Galisteo C."/>
            <person name="De La Haba R."/>
            <person name="Sanchez-Porro C."/>
            <person name="Ventosa A."/>
        </authorList>
    </citation>
    <scope>NUCLEOTIDE SEQUENCE</scope>
    <source>
        <strain evidence="14">3ASR75-11</strain>
    </source>
</reference>
<dbReference type="NCBIfam" id="TIGR00206">
    <property type="entry name" value="fliF"/>
    <property type="match status" value="1"/>
</dbReference>
<evidence type="ECO:0000259" key="13">
    <source>
        <dbReference type="Pfam" id="PF08345"/>
    </source>
</evidence>
<dbReference type="GO" id="GO:0005886">
    <property type="term" value="C:plasma membrane"/>
    <property type="evidence" value="ECO:0007669"/>
    <property type="project" value="UniProtKB-SubCell"/>
</dbReference>
<dbReference type="GO" id="GO:0071973">
    <property type="term" value="P:bacterial-type flagellum-dependent cell motility"/>
    <property type="evidence" value="ECO:0007669"/>
    <property type="project" value="InterPro"/>
</dbReference>
<dbReference type="InterPro" id="IPR000067">
    <property type="entry name" value="FlgMring_FliF"/>
</dbReference>
<evidence type="ECO:0000256" key="7">
    <source>
        <dbReference type="ARBA" id="ARBA00023136"/>
    </source>
</evidence>
<feature type="transmembrane region" description="Helical" evidence="11">
    <location>
        <begin position="450"/>
        <end position="470"/>
    </location>
</feature>
<dbReference type="PANTHER" id="PTHR30046:SF0">
    <property type="entry name" value="FLAGELLAR M-RING PROTEIN"/>
    <property type="match status" value="1"/>
</dbReference>
<evidence type="ECO:0000256" key="2">
    <source>
        <dbReference type="ARBA" id="ARBA00004651"/>
    </source>
</evidence>
<keyword evidence="6 11" id="KW-1133">Transmembrane helix</keyword>
<comment type="similarity">
    <text evidence="3 9">Belongs to the FliF family.</text>
</comment>
<dbReference type="PANTHER" id="PTHR30046">
    <property type="entry name" value="FLAGELLAR M-RING PROTEIN"/>
    <property type="match status" value="1"/>
</dbReference>
<keyword evidence="14" id="KW-0969">Cilium</keyword>
<feature type="domain" description="Flagellar M-ring C-terminal" evidence="13">
    <location>
        <begin position="257"/>
        <end position="400"/>
    </location>
</feature>
<dbReference type="PIRSF" id="PIRSF004862">
    <property type="entry name" value="FliF"/>
    <property type="match status" value="1"/>
</dbReference>
<dbReference type="GO" id="GO:0003774">
    <property type="term" value="F:cytoskeletal motor activity"/>
    <property type="evidence" value="ECO:0007669"/>
    <property type="project" value="InterPro"/>
</dbReference>
<gene>
    <name evidence="14" type="primary">fliF</name>
    <name evidence="14" type="ORF">NC797_03540</name>
</gene>
<dbReference type="Proteomes" id="UP001145050">
    <property type="component" value="Unassembled WGS sequence"/>
</dbReference>
<dbReference type="Gene3D" id="3.30.300.30">
    <property type="match status" value="1"/>
</dbReference>
<evidence type="ECO:0000256" key="9">
    <source>
        <dbReference type="PIRNR" id="PIRNR004862"/>
    </source>
</evidence>
<dbReference type="Pfam" id="PF08345">
    <property type="entry name" value="YscJ_FliF_C"/>
    <property type="match status" value="1"/>
</dbReference>
<keyword evidence="5 11" id="KW-0812">Transmembrane</keyword>
<keyword evidence="8 9" id="KW-0975">Bacterial flagellum</keyword>
<evidence type="ECO:0000256" key="1">
    <source>
        <dbReference type="ARBA" id="ARBA00004117"/>
    </source>
</evidence>
<protein>
    <recommendedName>
        <fullName evidence="9">Flagellar M-ring protein</fullName>
    </recommendedName>
</protein>
<evidence type="ECO:0000256" key="11">
    <source>
        <dbReference type="SAM" id="Phobius"/>
    </source>
</evidence>
<comment type="function">
    <text evidence="9">The M ring may be actively involved in energy transduction.</text>
</comment>
<feature type="domain" description="Flagellar M-ring N-terminal" evidence="12">
    <location>
        <begin position="47"/>
        <end position="220"/>
    </location>
</feature>
<evidence type="ECO:0000256" key="10">
    <source>
        <dbReference type="SAM" id="MobiDB-lite"/>
    </source>
</evidence>
<accession>A0A9X4AKY1</accession>
<evidence type="ECO:0000313" key="14">
    <source>
        <dbReference type="EMBL" id="MDC3423581.1"/>
    </source>
</evidence>
<evidence type="ECO:0000256" key="4">
    <source>
        <dbReference type="ARBA" id="ARBA00022475"/>
    </source>
</evidence>
<name>A0A9X4AKY1_9BACI</name>
<evidence type="ECO:0000259" key="12">
    <source>
        <dbReference type="Pfam" id="PF01514"/>
    </source>
</evidence>
<evidence type="ECO:0000256" key="5">
    <source>
        <dbReference type="ARBA" id="ARBA00022692"/>
    </source>
</evidence>
<dbReference type="InterPro" id="IPR013556">
    <property type="entry name" value="Flag_M-ring_C"/>
</dbReference>
<organism evidence="14 15">
    <name type="scientific">Terrihalobacillus insolitus</name>
    <dbReference type="NCBI Taxonomy" id="2950438"/>
    <lineage>
        <taxon>Bacteria</taxon>
        <taxon>Bacillati</taxon>
        <taxon>Bacillota</taxon>
        <taxon>Bacilli</taxon>
        <taxon>Bacillales</taxon>
        <taxon>Bacillaceae</taxon>
        <taxon>Terrihalobacillus</taxon>
    </lineage>
</organism>
<keyword evidence="15" id="KW-1185">Reference proteome</keyword>
<keyword evidence="14" id="KW-0282">Flagellum</keyword>
<comment type="subcellular location">
    <subcellularLocation>
        <location evidence="1 9">Bacterial flagellum basal body</location>
    </subcellularLocation>
    <subcellularLocation>
        <location evidence="2">Cell membrane</location>
        <topology evidence="2">Multi-pass membrane protein</topology>
    </subcellularLocation>
</comment>
<keyword evidence="4" id="KW-1003">Cell membrane</keyword>
<sequence length="532" mass="59156">MKQRLQVYKEKITVFWADRSRKQKMLLLGSVIALIVLIGLTSTLAATSKMVPLYNNLSIQEVGQIKAELDSRGIKYGLENAGQTITVPEEQVDTLLVDLATLGIPDSGNIDYSFFSANTSWGMTDNEFDVIKLDAMQTELANLIKSIEGIKDAKVMINKPQAPVFVSDASQEASASIVINTETGYQPKGNQIESLYRLVSKSVPNLPTDNIVIMNQYFEYFDLKNTNSFGNTDMYTYQQNVKKETERDIQRRVQQMLGQMIGQDKVMVSVTTDIDFTQENRTEEIVEPVSEQEMEGLPVSVETIRETYTGNPPVGGEVGTGDEDVPNYPAAGDGNNGDYEMVKESINNEFNRIKKNIVESPYKVRDLGIQVAIDNSKSQTGENGETQYLSAEEEDAVRAGIASILNSIVSTTIAKDYGNVNPTEKVSIVFQEFNGKPGLPQNVAPVIPKWLYGVGAGLLLVILLLVGTLLRRRKKEGVVEDVQMEDQQPMAVPNMEESEETESSLRRKQLEKMASDEPEDFAKLLRSWIAED</sequence>
<dbReference type="PRINTS" id="PR01009">
    <property type="entry name" value="FLGMRINGFLIF"/>
</dbReference>
<dbReference type="Pfam" id="PF01514">
    <property type="entry name" value="YscJ_FliF"/>
    <property type="match status" value="1"/>
</dbReference>
<feature type="region of interest" description="Disordered" evidence="10">
    <location>
        <begin position="481"/>
        <end position="518"/>
    </location>
</feature>
<dbReference type="EMBL" id="JAMQKB010000002">
    <property type="protein sequence ID" value="MDC3423581.1"/>
    <property type="molecule type" value="Genomic_DNA"/>
</dbReference>
<keyword evidence="7 11" id="KW-0472">Membrane</keyword>
<dbReference type="InterPro" id="IPR006182">
    <property type="entry name" value="FliF_N_dom"/>
</dbReference>
<dbReference type="GO" id="GO:0009431">
    <property type="term" value="C:bacterial-type flagellum basal body, MS ring"/>
    <property type="evidence" value="ECO:0007669"/>
    <property type="project" value="InterPro"/>
</dbReference>
<evidence type="ECO:0000256" key="6">
    <source>
        <dbReference type="ARBA" id="ARBA00022989"/>
    </source>
</evidence>
<proteinExistence type="inferred from homology"/>
<feature type="compositionally biased region" description="Basic and acidic residues" evidence="10">
    <location>
        <begin position="503"/>
        <end position="518"/>
    </location>
</feature>
<dbReference type="InterPro" id="IPR043427">
    <property type="entry name" value="YscJ/FliF"/>
</dbReference>
<keyword evidence="14" id="KW-0966">Cell projection</keyword>
<dbReference type="RefSeq" id="WP_272435313.1">
    <property type="nucleotide sequence ID" value="NZ_JAMQKB010000002.1"/>
</dbReference>
<dbReference type="AlphaFoldDB" id="A0A9X4AKY1"/>
<evidence type="ECO:0000256" key="3">
    <source>
        <dbReference type="ARBA" id="ARBA00007971"/>
    </source>
</evidence>
<dbReference type="InterPro" id="IPR045851">
    <property type="entry name" value="AMP-bd_C_sf"/>
</dbReference>
<evidence type="ECO:0000256" key="8">
    <source>
        <dbReference type="ARBA" id="ARBA00023143"/>
    </source>
</evidence>